<comment type="caution">
    <text evidence="1">The sequence shown here is derived from an EMBL/GenBank/DDBJ whole genome shotgun (WGS) entry which is preliminary data.</text>
</comment>
<sequence length="231" mass="27642">MGRCLEVVKTLVGIFTIDGKIDLKKRTVYFEKKYLGMHLVVYRVTIKDNLVEMTGKWFINEYNGLFRMSIDKKVSVRLMRNEEDRARLQVAYKKTENNEQELLKPLNSINVIANFLRCTLWNEYVFNQYFNSLRDEHGHAYEKWYKIVCELQFHHKWFYNNKKTLHEICKRARLFELDEVNIAYEYAKHNFGAEVKSEFEKSSNTTDDIPLKYVDDKGEIILWPAKSKIKT</sequence>
<accession>X6M8F0</accession>
<dbReference type="Proteomes" id="UP000023152">
    <property type="component" value="Unassembled WGS sequence"/>
</dbReference>
<keyword evidence="2" id="KW-1185">Reference proteome</keyword>
<gene>
    <name evidence="1" type="ORF">RFI_27491</name>
</gene>
<protein>
    <submittedName>
        <fullName evidence="1">Uncharacterized protein</fullName>
    </submittedName>
</protein>
<evidence type="ECO:0000313" key="1">
    <source>
        <dbReference type="EMBL" id="ETO09886.1"/>
    </source>
</evidence>
<name>X6M8F0_RETFI</name>
<evidence type="ECO:0000313" key="2">
    <source>
        <dbReference type="Proteomes" id="UP000023152"/>
    </source>
</evidence>
<dbReference type="EMBL" id="ASPP01023837">
    <property type="protein sequence ID" value="ETO09886.1"/>
    <property type="molecule type" value="Genomic_DNA"/>
</dbReference>
<dbReference type="AlphaFoldDB" id="X6M8F0"/>
<proteinExistence type="predicted"/>
<reference evidence="1 2" key="1">
    <citation type="journal article" date="2013" name="Curr. Biol.">
        <title>The Genome of the Foraminiferan Reticulomyxa filosa.</title>
        <authorList>
            <person name="Glockner G."/>
            <person name="Hulsmann N."/>
            <person name="Schleicher M."/>
            <person name="Noegel A.A."/>
            <person name="Eichinger L."/>
            <person name="Gallinger C."/>
            <person name="Pawlowski J."/>
            <person name="Sierra R."/>
            <person name="Euteneuer U."/>
            <person name="Pillet L."/>
            <person name="Moustafa A."/>
            <person name="Platzer M."/>
            <person name="Groth M."/>
            <person name="Szafranski K."/>
            <person name="Schliwa M."/>
        </authorList>
    </citation>
    <scope>NUCLEOTIDE SEQUENCE [LARGE SCALE GENOMIC DNA]</scope>
</reference>
<organism evidence="1 2">
    <name type="scientific">Reticulomyxa filosa</name>
    <dbReference type="NCBI Taxonomy" id="46433"/>
    <lineage>
        <taxon>Eukaryota</taxon>
        <taxon>Sar</taxon>
        <taxon>Rhizaria</taxon>
        <taxon>Retaria</taxon>
        <taxon>Foraminifera</taxon>
        <taxon>Monothalamids</taxon>
        <taxon>Reticulomyxidae</taxon>
        <taxon>Reticulomyxa</taxon>
    </lineage>
</organism>